<dbReference type="Pfam" id="PF00512">
    <property type="entry name" value="HisKA"/>
    <property type="match status" value="1"/>
</dbReference>
<dbReference type="PANTHER" id="PTHR45528:SF1">
    <property type="entry name" value="SENSOR HISTIDINE KINASE CPXA"/>
    <property type="match status" value="1"/>
</dbReference>
<dbReference type="SMART" id="SM00387">
    <property type="entry name" value="HATPase_c"/>
    <property type="match status" value="1"/>
</dbReference>
<keyword evidence="10" id="KW-0067">ATP-binding</keyword>
<evidence type="ECO:0000256" key="14">
    <source>
        <dbReference type="SAM" id="MobiDB-lite"/>
    </source>
</evidence>
<evidence type="ECO:0000256" key="4">
    <source>
        <dbReference type="ARBA" id="ARBA00022475"/>
    </source>
</evidence>
<dbReference type="SUPFAM" id="SSF47384">
    <property type="entry name" value="Homodimeric domain of signal transducing histidine kinase"/>
    <property type="match status" value="1"/>
</dbReference>
<dbReference type="SUPFAM" id="SSF158472">
    <property type="entry name" value="HAMP domain-like"/>
    <property type="match status" value="1"/>
</dbReference>
<dbReference type="SMART" id="SM00304">
    <property type="entry name" value="HAMP"/>
    <property type="match status" value="1"/>
</dbReference>
<keyword evidence="12" id="KW-0902">Two-component regulatory system</keyword>
<dbReference type="GO" id="GO:0005886">
    <property type="term" value="C:plasma membrane"/>
    <property type="evidence" value="ECO:0007669"/>
    <property type="project" value="UniProtKB-SubCell"/>
</dbReference>
<evidence type="ECO:0000313" key="19">
    <source>
        <dbReference type="Proteomes" id="UP000242317"/>
    </source>
</evidence>
<dbReference type="GO" id="GO:0000155">
    <property type="term" value="F:phosphorelay sensor kinase activity"/>
    <property type="evidence" value="ECO:0007669"/>
    <property type="project" value="InterPro"/>
</dbReference>
<dbReference type="PROSITE" id="PS50109">
    <property type="entry name" value="HIS_KIN"/>
    <property type="match status" value="1"/>
</dbReference>
<dbReference type="CDD" id="cd06225">
    <property type="entry name" value="HAMP"/>
    <property type="match status" value="1"/>
</dbReference>
<dbReference type="Pfam" id="PF02518">
    <property type="entry name" value="HATPase_c"/>
    <property type="match status" value="1"/>
</dbReference>
<dbReference type="PRINTS" id="PR00344">
    <property type="entry name" value="BCTRLSENSOR"/>
</dbReference>
<dbReference type="InterPro" id="IPR036097">
    <property type="entry name" value="HisK_dim/P_sf"/>
</dbReference>
<dbReference type="InterPro" id="IPR004358">
    <property type="entry name" value="Sig_transdc_His_kin-like_C"/>
</dbReference>
<reference evidence="19" key="1">
    <citation type="submission" date="2016-09" db="EMBL/GenBank/DDBJ databases">
        <authorList>
            <person name="Varghese N."/>
            <person name="Submissions S."/>
        </authorList>
    </citation>
    <scope>NUCLEOTIDE SEQUENCE [LARGE SCALE GENOMIC DNA]</scope>
    <source>
        <strain evidence="19">ANC 3699</strain>
    </source>
</reference>
<dbReference type="EC" id="2.7.13.3" evidence="3"/>
<protein>
    <recommendedName>
        <fullName evidence="3">histidine kinase</fullName>
        <ecNumber evidence="3">2.7.13.3</ecNumber>
    </recommendedName>
</protein>
<keyword evidence="7 15" id="KW-0812">Transmembrane</keyword>
<dbReference type="Gene3D" id="1.10.287.130">
    <property type="match status" value="1"/>
</dbReference>
<sequence>MLRWRIPIALKLFLAVLCTVLLITTVSLFVSQWTMQKNFSRYVTQVEMQKLDHLNNNLAEIYQVYGSWNNAIENSLSRLDKRFDADRKQHMAQIWLLKQYEIAQRQNDLIKNPLLFQQRAEGNDVVQELFMPSHFNPFAMPPEHILPEVFDGKPPQGQPPEGQPPTPEQHNSLQTQNANVQDQSKDQAKTQPPNEPNRRRWLFPMPDRLGYGSRLSLYDANKKLVLGDNTPEVPLQKIMVDQKVVGYLGLRPAIDMDDALSINFFSNQQRYLLLIYSLSILASLVVALLLANTFRKPIQQLLHAAQELSLGNYQHHVEVRSNDELGDLSNVINQLAQILDQHEQSRRKWVADTSHELKTPLSVLQAQIEAMQDGVRKATPEHLARMQQQVMSLKKLTQDLADLAQADAQQLTCYFSQIQPWQLVLNEVINFSSQFEQKKLKVTVDEDDMKPIYLSSDPDRLRQIIVNLLSNAVRYTDVEGQIHIHREVTANEWILHIDDSPLGVSDEQLVQLGQRFYRVDDSRTRSTGGTGLGLALSKQIAQILGGDLQFSHSPLGGLRCTVRLNRQFQKND</sequence>
<comment type="catalytic activity">
    <reaction evidence="1">
        <text>ATP + protein L-histidine = ADP + protein N-phospho-L-histidine.</text>
        <dbReference type="EC" id="2.7.13.3"/>
    </reaction>
</comment>
<dbReference type="Pfam" id="PF00672">
    <property type="entry name" value="HAMP"/>
    <property type="match status" value="1"/>
</dbReference>
<feature type="compositionally biased region" description="Pro residues" evidence="14">
    <location>
        <begin position="156"/>
        <end position="167"/>
    </location>
</feature>
<dbReference type="PANTHER" id="PTHR45528">
    <property type="entry name" value="SENSOR HISTIDINE KINASE CPXA"/>
    <property type="match status" value="1"/>
</dbReference>
<evidence type="ECO:0000256" key="10">
    <source>
        <dbReference type="ARBA" id="ARBA00022840"/>
    </source>
</evidence>
<evidence type="ECO:0000256" key="2">
    <source>
        <dbReference type="ARBA" id="ARBA00004651"/>
    </source>
</evidence>
<keyword evidence="11 15" id="KW-1133">Transmembrane helix</keyword>
<dbReference type="SMART" id="SM00388">
    <property type="entry name" value="HisKA"/>
    <property type="match status" value="1"/>
</dbReference>
<accession>A0A1G6N715</accession>
<dbReference type="InterPro" id="IPR036890">
    <property type="entry name" value="HATPase_C_sf"/>
</dbReference>
<evidence type="ECO:0000256" key="7">
    <source>
        <dbReference type="ARBA" id="ARBA00022692"/>
    </source>
</evidence>
<feature type="domain" description="HAMP" evidence="17">
    <location>
        <begin position="292"/>
        <end position="344"/>
    </location>
</feature>
<dbReference type="EMBL" id="FMYK01000009">
    <property type="protein sequence ID" value="SDC63593.1"/>
    <property type="molecule type" value="Genomic_DNA"/>
</dbReference>
<feature type="compositionally biased region" description="Polar residues" evidence="14">
    <location>
        <begin position="170"/>
        <end position="182"/>
    </location>
</feature>
<dbReference type="Gene3D" id="3.30.565.10">
    <property type="entry name" value="Histidine kinase-like ATPase, C-terminal domain"/>
    <property type="match status" value="1"/>
</dbReference>
<keyword evidence="13 15" id="KW-0472">Membrane</keyword>
<dbReference type="Gene3D" id="6.10.340.10">
    <property type="match status" value="1"/>
</dbReference>
<dbReference type="InterPro" id="IPR050398">
    <property type="entry name" value="HssS/ArlS-like"/>
</dbReference>
<name>A0A1G6N715_9GAMM</name>
<proteinExistence type="predicted"/>
<dbReference type="InterPro" id="IPR003594">
    <property type="entry name" value="HATPase_dom"/>
</dbReference>
<keyword evidence="9 18" id="KW-0418">Kinase</keyword>
<keyword evidence="8" id="KW-0547">Nucleotide-binding</keyword>
<dbReference type="SUPFAM" id="SSF55874">
    <property type="entry name" value="ATPase domain of HSP90 chaperone/DNA topoisomerase II/histidine kinase"/>
    <property type="match status" value="1"/>
</dbReference>
<dbReference type="RefSeq" id="WP_092621134.1">
    <property type="nucleotide sequence ID" value="NZ_FMYK01000009.1"/>
</dbReference>
<evidence type="ECO:0000256" key="12">
    <source>
        <dbReference type="ARBA" id="ARBA00023012"/>
    </source>
</evidence>
<evidence type="ECO:0000256" key="11">
    <source>
        <dbReference type="ARBA" id="ARBA00022989"/>
    </source>
</evidence>
<evidence type="ECO:0000256" key="3">
    <source>
        <dbReference type="ARBA" id="ARBA00012438"/>
    </source>
</evidence>
<feature type="region of interest" description="Disordered" evidence="14">
    <location>
        <begin position="141"/>
        <end position="205"/>
    </location>
</feature>
<feature type="domain" description="Histidine kinase" evidence="16">
    <location>
        <begin position="352"/>
        <end position="568"/>
    </location>
</feature>
<evidence type="ECO:0000259" key="17">
    <source>
        <dbReference type="PROSITE" id="PS50885"/>
    </source>
</evidence>
<dbReference type="CDD" id="cd00082">
    <property type="entry name" value="HisKA"/>
    <property type="match status" value="1"/>
</dbReference>
<organism evidence="18 19">
    <name type="scientific">Acinetobacter marinus</name>
    <dbReference type="NCBI Taxonomy" id="281375"/>
    <lineage>
        <taxon>Bacteria</taxon>
        <taxon>Pseudomonadati</taxon>
        <taxon>Pseudomonadota</taxon>
        <taxon>Gammaproteobacteria</taxon>
        <taxon>Moraxellales</taxon>
        <taxon>Moraxellaceae</taxon>
        <taxon>Acinetobacter</taxon>
    </lineage>
</organism>
<keyword evidence="4" id="KW-1003">Cell membrane</keyword>
<dbReference type="OrthoDB" id="9804645at2"/>
<evidence type="ECO:0000256" key="1">
    <source>
        <dbReference type="ARBA" id="ARBA00000085"/>
    </source>
</evidence>
<dbReference type="Proteomes" id="UP000242317">
    <property type="component" value="Unassembled WGS sequence"/>
</dbReference>
<dbReference type="NCBIfam" id="NF012163">
    <property type="entry name" value="BaeS_SmeS"/>
    <property type="match status" value="1"/>
</dbReference>
<evidence type="ECO:0000313" key="18">
    <source>
        <dbReference type="EMBL" id="SDC63593.1"/>
    </source>
</evidence>
<evidence type="ECO:0000256" key="13">
    <source>
        <dbReference type="ARBA" id="ARBA00023136"/>
    </source>
</evidence>
<keyword evidence="5" id="KW-0597">Phosphoprotein</keyword>
<dbReference type="GO" id="GO:0005524">
    <property type="term" value="F:ATP binding"/>
    <property type="evidence" value="ECO:0007669"/>
    <property type="project" value="UniProtKB-KW"/>
</dbReference>
<comment type="subcellular location">
    <subcellularLocation>
        <location evidence="2">Cell membrane</location>
        <topology evidence="2">Multi-pass membrane protein</topology>
    </subcellularLocation>
</comment>
<evidence type="ECO:0000256" key="9">
    <source>
        <dbReference type="ARBA" id="ARBA00022777"/>
    </source>
</evidence>
<evidence type="ECO:0000256" key="6">
    <source>
        <dbReference type="ARBA" id="ARBA00022679"/>
    </source>
</evidence>
<feature type="transmembrane region" description="Helical" evidence="15">
    <location>
        <begin position="271"/>
        <end position="291"/>
    </location>
</feature>
<dbReference type="InterPro" id="IPR005467">
    <property type="entry name" value="His_kinase_dom"/>
</dbReference>
<evidence type="ECO:0000256" key="15">
    <source>
        <dbReference type="SAM" id="Phobius"/>
    </source>
</evidence>
<keyword evidence="19" id="KW-1185">Reference proteome</keyword>
<dbReference type="InterPro" id="IPR003661">
    <property type="entry name" value="HisK_dim/P_dom"/>
</dbReference>
<keyword evidence="6" id="KW-0808">Transferase</keyword>
<evidence type="ECO:0000256" key="5">
    <source>
        <dbReference type="ARBA" id="ARBA00022553"/>
    </source>
</evidence>
<evidence type="ECO:0000256" key="8">
    <source>
        <dbReference type="ARBA" id="ARBA00022741"/>
    </source>
</evidence>
<evidence type="ECO:0000259" key="16">
    <source>
        <dbReference type="PROSITE" id="PS50109"/>
    </source>
</evidence>
<dbReference type="InterPro" id="IPR003660">
    <property type="entry name" value="HAMP_dom"/>
</dbReference>
<dbReference type="PROSITE" id="PS50885">
    <property type="entry name" value="HAMP"/>
    <property type="match status" value="1"/>
</dbReference>
<gene>
    <name evidence="18" type="ORF">SAMN05421749_10915</name>
</gene>
<dbReference type="AlphaFoldDB" id="A0A1G6N715"/>